<accession>X1PTD9</accession>
<feature type="non-terminal residue" evidence="1">
    <location>
        <position position="41"/>
    </location>
</feature>
<evidence type="ECO:0000313" key="1">
    <source>
        <dbReference type="EMBL" id="GAI59482.1"/>
    </source>
</evidence>
<organism evidence="1">
    <name type="scientific">marine sediment metagenome</name>
    <dbReference type="NCBI Taxonomy" id="412755"/>
    <lineage>
        <taxon>unclassified sequences</taxon>
        <taxon>metagenomes</taxon>
        <taxon>ecological metagenomes</taxon>
    </lineage>
</organism>
<proteinExistence type="predicted"/>
<dbReference type="AlphaFoldDB" id="X1PTD9"/>
<comment type="caution">
    <text evidence="1">The sequence shown here is derived from an EMBL/GenBank/DDBJ whole genome shotgun (WGS) entry which is preliminary data.</text>
</comment>
<dbReference type="EMBL" id="BARW01004028">
    <property type="protein sequence ID" value="GAI59482.1"/>
    <property type="molecule type" value="Genomic_DNA"/>
</dbReference>
<sequence>MPWGNVARSPWVVSPGKKKETCGWLRLIEGVISGELSELGG</sequence>
<gene>
    <name evidence="1" type="ORF">S12H4_09768</name>
</gene>
<reference evidence="1" key="1">
    <citation type="journal article" date="2014" name="Front. Microbiol.">
        <title>High frequency of phylogenetically diverse reductive dehalogenase-homologous genes in deep subseafloor sedimentary metagenomes.</title>
        <authorList>
            <person name="Kawai M."/>
            <person name="Futagami T."/>
            <person name="Toyoda A."/>
            <person name="Takaki Y."/>
            <person name="Nishi S."/>
            <person name="Hori S."/>
            <person name="Arai W."/>
            <person name="Tsubouchi T."/>
            <person name="Morono Y."/>
            <person name="Uchiyama I."/>
            <person name="Ito T."/>
            <person name="Fujiyama A."/>
            <person name="Inagaki F."/>
            <person name="Takami H."/>
        </authorList>
    </citation>
    <scope>NUCLEOTIDE SEQUENCE</scope>
    <source>
        <strain evidence="1">Expedition CK06-06</strain>
    </source>
</reference>
<name>X1PTD9_9ZZZZ</name>
<protein>
    <submittedName>
        <fullName evidence="1">Uncharacterized protein</fullName>
    </submittedName>
</protein>